<name>A0A934I7A0_9CORY</name>
<comment type="caution">
    <text evidence="2">The sequence shown here is derived from an EMBL/GenBank/DDBJ whole genome shotgun (WGS) entry which is preliminary data.</text>
</comment>
<evidence type="ECO:0000313" key="2">
    <source>
        <dbReference type="EMBL" id="MBI8989657.1"/>
    </source>
</evidence>
<dbReference type="EMBL" id="JAEIOS010000012">
    <property type="protein sequence ID" value="MBI8989657.1"/>
    <property type="molecule type" value="Genomic_DNA"/>
</dbReference>
<sequence>METWHIDHPGMGRIELILDSPERLRELDSGWPMSKQDVEGVEEAGGSVDKQAKKEADWADTAAFGLTATNGFLGKTVPMVGRLPLVGARTAKLEAGAARIRKAGEKGVLITVDGVVRGRLPLVQDTTVRIDETISSGTYSRNDRKRRGARLKIDANAFHEVRSVILRRAGDEIIEFTPPPGSPAEDRYRQMEETPWKRVLYPLGAGLGKAGWAIAALVLLPLIGRIIGTILDWIIERLPDVDIPWPDITLPSIRWPDIRLPSIPWPDLNLPSIPWPDYEIPGWLEWLLEHPKVWTPIVLGVVIGLISLRNSRKSRETRRRWEREQAGSDIGKTQPAVSSRRVDGGETPEPPPEPDDPAGR</sequence>
<gene>
    <name evidence="2" type="ORF">JDV75_07755</name>
</gene>
<keyword evidence="3" id="KW-1185">Reference proteome</keyword>
<reference evidence="2" key="1">
    <citation type="submission" date="2020-12" db="EMBL/GenBank/DDBJ databases">
        <title>Genome public.</title>
        <authorList>
            <person name="Sun Q."/>
        </authorList>
    </citation>
    <scope>NUCLEOTIDE SEQUENCE</scope>
    <source>
        <strain evidence="2">CCM 8863</strain>
    </source>
</reference>
<dbReference type="Proteomes" id="UP000645966">
    <property type="component" value="Unassembled WGS sequence"/>
</dbReference>
<evidence type="ECO:0000256" key="1">
    <source>
        <dbReference type="SAM" id="MobiDB-lite"/>
    </source>
</evidence>
<proteinExistence type="predicted"/>
<protein>
    <submittedName>
        <fullName evidence="2">Uncharacterized protein</fullName>
    </submittedName>
</protein>
<organism evidence="2 3">
    <name type="scientific">Corynebacterium meridianum</name>
    <dbReference type="NCBI Taxonomy" id="2765363"/>
    <lineage>
        <taxon>Bacteria</taxon>
        <taxon>Bacillati</taxon>
        <taxon>Actinomycetota</taxon>
        <taxon>Actinomycetes</taxon>
        <taxon>Mycobacteriales</taxon>
        <taxon>Corynebacteriaceae</taxon>
        <taxon>Corynebacterium</taxon>
    </lineage>
</organism>
<feature type="region of interest" description="Disordered" evidence="1">
    <location>
        <begin position="317"/>
        <end position="360"/>
    </location>
</feature>
<accession>A0A934I7A0</accession>
<dbReference type="AlphaFoldDB" id="A0A934I7A0"/>
<evidence type="ECO:0000313" key="3">
    <source>
        <dbReference type="Proteomes" id="UP000645966"/>
    </source>
</evidence>
<dbReference type="RefSeq" id="WP_198738685.1">
    <property type="nucleotide sequence ID" value="NZ_JAEIOS010000012.1"/>
</dbReference>